<gene>
    <name evidence="3" type="ORF">JYZ213_LOCUS45810</name>
</gene>
<feature type="non-terminal residue" evidence="3">
    <location>
        <position position="263"/>
    </location>
</feature>
<evidence type="ECO:0000313" key="3">
    <source>
        <dbReference type="EMBL" id="CAF1542744.1"/>
    </source>
</evidence>
<reference evidence="3" key="1">
    <citation type="submission" date="2021-02" db="EMBL/GenBank/DDBJ databases">
        <authorList>
            <person name="Nowell W R."/>
        </authorList>
    </citation>
    <scope>NUCLEOTIDE SEQUENCE</scope>
</reference>
<dbReference type="EMBL" id="CAJNOG010004567">
    <property type="protein sequence ID" value="CAF1542744.1"/>
    <property type="molecule type" value="Genomic_DNA"/>
</dbReference>
<dbReference type="Proteomes" id="UP000663845">
    <property type="component" value="Unassembled WGS sequence"/>
</dbReference>
<sequence>ITLDSAYYQNHRIPFFVTTLGFYLLSIIHFRNTFIIPLLEAADDSDNDILPNSLTTTKTNQNINPTYFDSINKNYIYYLIKRASTFSPLFRSFFFNHLNISCPFLHKTEFLNHMNSITNVRHRALYDEILEKRTFLTLKQRCRLLIKESVNQYPLDIKSLYQLPLTLQYYLSFDFLNPNFIHIIFDKLNKVDGRIKPSFFDELQFHEHGLEQINGPNEWEDQIPEDIDYDNDDNDDEEEYDNDDADLFDEEGLYSDNHDEDEW</sequence>
<comment type="caution">
    <text evidence="3">The sequence shown here is derived from an EMBL/GenBank/DDBJ whole genome shotgun (WGS) entry which is preliminary data.</text>
</comment>
<accession>A0A815W1Q8</accession>
<dbReference type="AlphaFoldDB" id="A0A815W1Q8"/>
<evidence type="ECO:0000313" key="4">
    <source>
        <dbReference type="Proteomes" id="UP000663845"/>
    </source>
</evidence>
<organism evidence="3 4">
    <name type="scientific">Adineta steineri</name>
    <dbReference type="NCBI Taxonomy" id="433720"/>
    <lineage>
        <taxon>Eukaryota</taxon>
        <taxon>Metazoa</taxon>
        <taxon>Spiralia</taxon>
        <taxon>Gnathifera</taxon>
        <taxon>Rotifera</taxon>
        <taxon>Eurotatoria</taxon>
        <taxon>Bdelloidea</taxon>
        <taxon>Adinetida</taxon>
        <taxon>Adinetidae</taxon>
        <taxon>Adineta</taxon>
    </lineage>
</organism>
<evidence type="ECO:0000256" key="1">
    <source>
        <dbReference type="SAM" id="MobiDB-lite"/>
    </source>
</evidence>
<feature type="compositionally biased region" description="Acidic residues" evidence="1">
    <location>
        <begin position="218"/>
        <end position="263"/>
    </location>
</feature>
<name>A0A815W1Q8_9BILA</name>
<feature type="transmembrane region" description="Helical" evidence="2">
    <location>
        <begin position="12"/>
        <end position="30"/>
    </location>
</feature>
<keyword evidence="2" id="KW-1133">Transmembrane helix</keyword>
<keyword evidence="2" id="KW-0812">Transmembrane</keyword>
<protein>
    <submittedName>
        <fullName evidence="3">Uncharacterized protein</fullName>
    </submittedName>
</protein>
<keyword evidence="2" id="KW-0472">Membrane</keyword>
<proteinExistence type="predicted"/>
<evidence type="ECO:0000256" key="2">
    <source>
        <dbReference type="SAM" id="Phobius"/>
    </source>
</evidence>
<feature type="region of interest" description="Disordered" evidence="1">
    <location>
        <begin position="214"/>
        <end position="263"/>
    </location>
</feature>